<evidence type="ECO:0000313" key="2">
    <source>
        <dbReference type="EMBL" id="RYO85247.1"/>
    </source>
</evidence>
<dbReference type="Proteomes" id="UP000294003">
    <property type="component" value="Unassembled WGS sequence"/>
</dbReference>
<name>A0ABY0H6H2_9PEZI</name>
<proteinExistence type="predicted"/>
<keyword evidence="1" id="KW-0732">Signal</keyword>
<organism evidence="2 3">
    <name type="scientific">Monosporascus cannonballus</name>
    <dbReference type="NCBI Taxonomy" id="155416"/>
    <lineage>
        <taxon>Eukaryota</taxon>
        <taxon>Fungi</taxon>
        <taxon>Dikarya</taxon>
        <taxon>Ascomycota</taxon>
        <taxon>Pezizomycotina</taxon>
        <taxon>Sordariomycetes</taxon>
        <taxon>Xylariomycetidae</taxon>
        <taxon>Xylariales</taxon>
        <taxon>Xylariales incertae sedis</taxon>
        <taxon>Monosporascus</taxon>
    </lineage>
</organism>
<feature type="signal peptide" evidence="1">
    <location>
        <begin position="1"/>
        <end position="21"/>
    </location>
</feature>
<evidence type="ECO:0000256" key="1">
    <source>
        <dbReference type="SAM" id="SignalP"/>
    </source>
</evidence>
<reference evidence="2 3" key="1">
    <citation type="submission" date="2018-06" db="EMBL/GenBank/DDBJ databases">
        <title>Complete Genomes of Monosporascus.</title>
        <authorList>
            <person name="Robinson A.J."/>
            <person name="Natvig D.O."/>
        </authorList>
    </citation>
    <scope>NUCLEOTIDE SEQUENCE [LARGE SCALE GENOMIC DNA]</scope>
    <source>
        <strain evidence="2 3">CBS 609.92</strain>
    </source>
</reference>
<comment type="caution">
    <text evidence="2">The sequence shown here is derived from an EMBL/GenBank/DDBJ whole genome shotgun (WGS) entry which is preliminary data.</text>
</comment>
<sequence length="195" mass="21877">MTCTLLLSGLALASHASPAAAAAAERDVFISRLDRRRRDSRQRRPLRRRHAAALSPPTKLVQAQLDEEYGFEAHDSWNMCASTITLGRQEDHDRLHGGEDGSCGGLLSEDSVRRTEEAPVWEDEIGNKDEALDVDLLRGSELRNMASDPAQADSDQMEETTRRSANATDMILIRWKYDGERTHGQETPRLRLQLL</sequence>
<keyword evidence="3" id="KW-1185">Reference proteome</keyword>
<gene>
    <name evidence="2" type="ORF">DL762_005268</name>
</gene>
<evidence type="ECO:0000313" key="3">
    <source>
        <dbReference type="Proteomes" id="UP000294003"/>
    </source>
</evidence>
<dbReference type="EMBL" id="QJNS01000141">
    <property type="protein sequence ID" value="RYO85247.1"/>
    <property type="molecule type" value="Genomic_DNA"/>
</dbReference>
<accession>A0ABY0H6H2</accession>
<protein>
    <submittedName>
        <fullName evidence="2">Uncharacterized protein</fullName>
    </submittedName>
</protein>
<feature type="chain" id="PRO_5045305541" evidence="1">
    <location>
        <begin position="22"/>
        <end position="195"/>
    </location>
</feature>